<evidence type="ECO:0000313" key="7">
    <source>
        <dbReference type="RefSeq" id="XP_056695784.1"/>
    </source>
</evidence>
<evidence type="ECO:0000256" key="1">
    <source>
        <dbReference type="ARBA" id="ARBA00022603"/>
    </source>
</evidence>
<evidence type="ECO:0000256" key="2">
    <source>
        <dbReference type="ARBA" id="ARBA00022679"/>
    </source>
</evidence>
<keyword evidence="1" id="KW-0489">Methyltransferase</keyword>
<dbReference type="Proteomes" id="UP000813463">
    <property type="component" value="Chromosome 1"/>
</dbReference>
<evidence type="ECO:0000256" key="3">
    <source>
        <dbReference type="ARBA" id="ARBA00022723"/>
    </source>
</evidence>
<dbReference type="RefSeq" id="XP_021863323.2">
    <property type="nucleotide sequence ID" value="XM_022007631.2"/>
</dbReference>
<dbReference type="GeneID" id="110802196"/>
<dbReference type="GO" id="GO:0032259">
    <property type="term" value="P:methylation"/>
    <property type="evidence" value="ECO:0000318"/>
    <property type="project" value="GO_Central"/>
</dbReference>
<dbReference type="Pfam" id="PF03492">
    <property type="entry name" value="Methyltransf_7"/>
    <property type="match status" value="1"/>
</dbReference>
<reference evidence="5" key="1">
    <citation type="journal article" date="2021" name="Nat. Commun.">
        <title>Genomic analyses provide insights into spinach domestication and the genetic basis of agronomic traits.</title>
        <authorList>
            <person name="Cai X."/>
            <person name="Sun X."/>
            <person name="Xu C."/>
            <person name="Sun H."/>
            <person name="Wang X."/>
            <person name="Ge C."/>
            <person name="Zhang Z."/>
            <person name="Wang Q."/>
            <person name="Fei Z."/>
            <person name="Jiao C."/>
            <person name="Wang Q."/>
        </authorList>
    </citation>
    <scope>NUCLEOTIDE SEQUENCE [LARGE SCALE GENOMIC DNA]</scope>
    <source>
        <strain evidence="5">cv. Varoflay</strain>
    </source>
</reference>
<sequence length="366" mass="41530">MDLQEFLHMNEGDGELSYSQNSFVQKGVSLMGQPMLESAIQSIITEVKSPSKVIKVADMGCGVGPVPLAVVSLVIQNVQKKCKELKWEENEMPEIIVFLNDLPSNDFNLLFKELLKMELLKRKDGVPLCYLMTTPGSYYGRLFPKNVLHFVHANYSLHWLSQAPPGLYSEEGMPINKGNIYISKTSPKIVAKAYLAQFQQDLTKFLKCRSEEVYSKGRMLLTFRGRPVSSDASTWQPWELQILALAITHLVSQGLINESKLDAFDFPYYGASKDEIESIVQEEGSFKIENVNTTAQHVAHEMEDNVERAKIISKFTRSFTESLISRHFGEDVVELLYQKFTQLMCEHLSNGESAEHHNIIILLKRS</sequence>
<organism evidence="5 6">
    <name type="scientific">Spinacia oleracea</name>
    <name type="common">Spinach</name>
    <dbReference type="NCBI Taxonomy" id="3562"/>
    <lineage>
        <taxon>Eukaryota</taxon>
        <taxon>Viridiplantae</taxon>
        <taxon>Streptophyta</taxon>
        <taxon>Embryophyta</taxon>
        <taxon>Tracheophyta</taxon>
        <taxon>Spermatophyta</taxon>
        <taxon>Magnoliopsida</taxon>
        <taxon>eudicotyledons</taxon>
        <taxon>Gunneridae</taxon>
        <taxon>Pentapetalae</taxon>
        <taxon>Caryophyllales</taxon>
        <taxon>Chenopodiaceae</taxon>
        <taxon>Chenopodioideae</taxon>
        <taxon>Anserineae</taxon>
        <taxon>Spinacia</taxon>
    </lineage>
</organism>
<dbReference type="InterPro" id="IPR005299">
    <property type="entry name" value="MeTrfase_7"/>
</dbReference>
<dbReference type="Gene3D" id="1.10.1200.270">
    <property type="entry name" value="Methyltransferase, alpha-helical capping domain"/>
    <property type="match status" value="1"/>
</dbReference>
<dbReference type="SUPFAM" id="SSF53335">
    <property type="entry name" value="S-adenosyl-L-methionine-dependent methyltransferases"/>
    <property type="match status" value="1"/>
</dbReference>
<name>A0A9R0J8E1_SPIOL</name>
<dbReference type="KEGG" id="soe:110802196"/>
<evidence type="ECO:0000313" key="6">
    <source>
        <dbReference type="RefSeq" id="XP_021863323.2"/>
    </source>
</evidence>
<keyword evidence="2" id="KW-0808">Transferase</keyword>
<dbReference type="InterPro" id="IPR042086">
    <property type="entry name" value="MeTrfase_capping"/>
</dbReference>
<dbReference type="GO" id="GO:0008757">
    <property type="term" value="F:S-adenosylmethionine-dependent methyltransferase activity"/>
    <property type="evidence" value="ECO:0000318"/>
    <property type="project" value="GO_Central"/>
</dbReference>
<accession>A0A9R0J8E1</accession>
<dbReference type="PANTHER" id="PTHR31009">
    <property type="entry name" value="S-ADENOSYL-L-METHIONINE:CARBOXYL METHYLTRANSFERASE FAMILY PROTEIN"/>
    <property type="match status" value="1"/>
</dbReference>
<dbReference type="RefSeq" id="XP_056695784.1">
    <property type="nucleotide sequence ID" value="XM_056839806.1"/>
</dbReference>
<keyword evidence="3" id="KW-0479">Metal-binding</keyword>
<gene>
    <name evidence="6 7" type="primary">LOC110802196</name>
</gene>
<dbReference type="GO" id="GO:0046872">
    <property type="term" value="F:metal ion binding"/>
    <property type="evidence" value="ECO:0007669"/>
    <property type="project" value="UniProtKB-KW"/>
</dbReference>
<dbReference type="InterPro" id="IPR029063">
    <property type="entry name" value="SAM-dependent_MTases_sf"/>
</dbReference>
<proteinExistence type="predicted"/>
<protein>
    <submittedName>
        <fullName evidence="6 7">3,7-dimethylxanthine N-methyltransferase TCS1</fullName>
    </submittedName>
</protein>
<keyword evidence="4" id="KW-0460">Magnesium</keyword>
<evidence type="ECO:0000256" key="4">
    <source>
        <dbReference type="ARBA" id="ARBA00022842"/>
    </source>
</evidence>
<evidence type="ECO:0000313" key="5">
    <source>
        <dbReference type="Proteomes" id="UP000813463"/>
    </source>
</evidence>
<keyword evidence="5" id="KW-1185">Reference proteome</keyword>
<reference evidence="6 7" key="2">
    <citation type="submission" date="2025-05" db="UniProtKB">
        <authorList>
            <consortium name="RefSeq"/>
        </authorList>
    </citation>
    <scope>IDENTIFICATION</scope>
    <source>
        <tissue evidence="6 7">Leaf</tissue>
    </source>
</reference>
<dbReference type="AlphaFoldDB" id="A0A9R0J8E1"/>
<dbReference type="Gene3D" id="3.40.50.150">
    <property type="entry name" value="Vaccinia Virus protein VP39"/>
    <property type="match status" value="1"/>
</dbReference>